<dbReference type="Pfam" id="PF18014">
    <property type="entry name" value="Acetyltransf_18"/>
    <property type="match status" value="1"/>
</dbReference>
<feature type="compositionally biased region" description="Polar residues" evidence="1">
    <location>
        <begin position="139"/>
        <end position="148"/>
    </location>
</feature>
<feature type="region of interest" description="Disordered" evidence="1">
    <location>
        <begin position="125"/>
        <end position="228"/>
    </location>
</feature>
<feature type="region of interest" description="Disordered" evidence="1">
    <location>
        <begin position="406"/>
        <end position="435"/>
    </location>
</feature>
<feature type="compositionally biased region" description="Basic and acidic residues" evidence="1">
    <location>
        <begin position="1371"/>
        <end position="1384"/>
    </location>
</feature>
<feature type="compositionally biased region" description="Polar residues" evidence="1">
    <location>
        <begin position="418"/>
        <end position="427"/>
    </location>
</feature>
<feature type="compositionally biased region" description="Polar residues" evidence="1">
    <location>
        <begin position="730"/>
        <end position="742"/>
    </location>
</feature>
<feature type="compositionally biased region" description="Polar residues" evidence="1">
    <location>
        <begin position="1354"/>
        <end position="1366"/>
    </location>
</feature>
<feature type="region of interest" description="Disordered" evidence="1">
    <location>
        <begin position="1340"/>
        <end position="1384"/>
    </location>
</feature>
<feature type="domain" description="YitH/HolE acetyltransferase (GNAT)" evidence="2">
    <location>
        <begin position="2393"/>
        <end position="2468"/>
    </location>
</feature>
<feature type="compositionally biased region" description="Basic and acidic residues" evidence="1">
    <location>
        <begin position="1511"/>
        <end position="1520"/>
    </location>
</feature>
<dbReference type="VEuPathDB" id="VectorBase:HLOH_047146"/>
<dbReference type="Gene3D" id="3.40.630.90">
    <property type="match status" value="1"/>
</dbReference>
<feature type="compositionally biased region" description="Polar residues" evidence="1">
    <location>
        <begin position="2160"/>
        <end position="2170"/>
    </location>
</feature>
<feature type="region of interest" description="Disordered" evidence="1">
    <location>
        <begin position="589"/>
        <end position="612"/>
    </location>
</feature>
<dbReference type="Proteomes" id="UP000821853">
    <property type="component" value="Chromosome 3"/>
</dbReference>
<feature type="region of interest" description="Disordered" evidence="1">
    <location>
        <begin position="1"/>
        <end position="31"/>
    </location>
</feature>
<feature type="compositionally biased region" description="Polar residues" evidence="1">
    <location>
        <begin position="1122"/>
        <end position="1131"/>
    </location>
</feature>
<accession>A0A9J6FXU8</accession>
<keyword evidence="4" id="KW-1185">Reference proteome</keyword>
<feature type="region of interest" description="Disordered" evidence="1">
    <location>
        <begin position="1173"/>
        <end position="1207"/>
    </location>
</feature>
<gene>
    <name evidence="3" type="ORF">HPB48_012253</name>
</gene>
<dbReference type="InterPro" id="IPR041496">
    <property type="entry name" value="YitH/HolE_GNAT"/>
</dbReference>
<feature type="region of interest" description="Disordered" evidence="1">
    <location>
        <begin position="1108"/>
        <end position="1131"/>
    </location>
</feature>
<feature type="region of interest" description="Disordered" evidence="1">
    <location>
        <begin position="504"/>
        <end position="540"/>
    </location>
</feature>
<evidence type="ECO:0000256" key="1">
    <source>
        <dbReference type="SAM" id="MobiDB-lite"/>
    </source>
</evidence>
<feature type="region of interest" description="Disordered" evidence="1">
    <location>
        <begin position="2065"/>
        <end position="2122"/>
    </location>
</feature>
<dbReference type="OrthoDB" id="6511097at2759"/>
<feature type="compositionally biased region" description="Polar residues" evidence="1">
    <location>
        <begin position="1173"/>
        <end position="1205"/>
    </location>
</feature>
<name>A0A9J6FXU8_HAELO</name>
<feature type="compositionally biased region" description="Low complexity" evidence="1">
    <location>
        <begin position="863"/>
        <end position="873"/>
    </location>
</feature>
<sequence length="2523" mass="270180">MQAGLSTQLSRSDSIISGLSPSTISQSATSGVSGTGLVAFEPIHITPVSAGVRSLFDDDSGHLRPRSREAAAILQQLEHDSAVASRTAHRRSGPHIRQVQSQSYVCNQEGDEALHDLARTDISDATSGEDMSSLLPGTKITSKSSRGSSEARHERVGSSSSVWKFTQSAGAAEESSGKAALSSEGASAGTRSSRDKVTSRASKVEHKSSKRAFNEGSLLRSDEGLKGQQNSFSASRVASFGEEQCSGTTSPFRTEWGSLENVEAEKITSSASTTKHTIGKQAEGLNPRRRKTSTIRRRIKHDSSLLAANNGLKGQQDGLLVSRIASLEEKQHTDITIPFKTLVGSLNEGTAARVTSSSSTTKCTFGNQGEGRIQEKGFSSNVTNGALHTGQQDKVVSGAQEIASPVKVGGTETETDKPSTTGIEQNIGTSTHGTSFTRTTALGGSLFHKDDGLKGRQQGLFFTGIGSSEEKFPDATTKPFGGSLFHNDGLRAIQQGLFFTGIGSSEEKQGTDTTAPVKTKPGSLGATTTTKVTSSSSTTKCTLGNQADGRITEKGLSSTVTDGALYTGQQDTVVSRAQEIAIPAKFRGAETETDKPSTTGIEQNIGTSTHGTSFTRTTAIGGSLFNNDDGLKGRQGLFFTGFGSSGEKQGTDTDAPVKSGCECPDNTTKPFGGSLFHNDGPKARQQGLFFTGIGSSEEKQGTDTATPVKTGSGSLGATTATKVTSSSSTPKNTFGNQAEDSIQEKGFSSTVTNGALHKGQQDTVVSGAQEIASPVKVGGTETETDKPSTTGIEQSIGTSPHGTSFTRTTFGGSLFHKDDGLKGKQQGLFFRGIGSSEEKQGTDTAAPVKTGSGILGAMTATKVTSSSSTTKHTFGSQSEGRIQEKGFSSTVADDALSKRQQDTVVSVPEETASPAKDGGTETEIDKPTTPGIEQHIGTATHGTSFTRTTGLSTATVPDANVPNKFEMSGFPSHDFFGALKTPLSASTTGERSTGRENNLFACGKYERMKQAEEDMPISMIKDQLCTGPTPSHEVTSGGLGHQKVSTVTEDKITTLAQAPKEEKAAISEPVLVKSERSTISPSEKSRYKVVALEPDVNQEKGSAQLEVSQRKVAGKPEAPTLTDASSYSYSSGAQVTVTQKSTSRWKNNTPVQQSHFNKIEGSNYQKTFDSSLLRSDQASGGGTSEFQTFHITSSSGPTQAPTEKSTGIVKGRLELTPDRTSTYTSQKEATKAEKCASATGIALTPLPELPTIASPKVSSEELHSTVKKESSSTIEEHGSWQSPVVERTEKTHTYLGSAAALFEPYFSTPQADASSINTELSHSKEGTVEVKQAEMGAGSLLAPSLEPPSYSEGRFTSSTQNDTSPLTPAGVDKEPGPLKQEKPLGEDGLLRVHMDSSLIQYAGADDVLEKIVREVEKKILASSGKNFEPLQDGTFPVRSSKGIESLGSLKCGTYAEGLLLRESKGNLLGRPMPEAPTVSERQPASRDEQDVVASHEGAYAGVLKELYAEAQEKDRERQQEKSVSPSEQASVLLSKETATRTEAPITTEGDEAQETGGKFEMTRTWCEDREMKVQDIDKARKILEEQQDVQYKQREGHSEQAVAKARGGTEVNVEDNTYAGHEETQEAARVEIKQEEHAVQPVNKNEIGKARPVKSLDALGRNKRHEAVEKGQPKYGPLGTGAQDEANKEALRSPFAPWPEEKKSTESKVYVKKHETGAVPENTVRRFIAAAIEEAAARRESRTVKRYQEYSFGNTDSSSSESSLSKETDVAKLKLQQEKEGSMPQHLASKSITELIEEMINQNVRGNDARTCLDLVQKKVGSAPGTPSSLPAEHRPELRQPREVAVFYQTASTAPRFVGEVTHDFRGSPLAGVRKSETRVEQSQLEITSQMEQPLSSSSTSGRGARCSIRKIEPGVLTYLVEVAPSEKAEETQSDMVMAEEQLLVSEIFEHLTAPSPRALSTALALNEARAASAAKSSESLSGIRNAYAAAVAAAVSARVLGLASPVVPEGVRQQAQKEKFLEAAQRARRSASSLSLRSHASVEDYIVHSMLASELRRKRADKFSGRGLKQENAFPRRTEPTDALSNVGEANTAAVPPPSPADQDEETTESEQEVVVSKPTAAPRGAGWKVFQAKAPAATSTVAETKITTTKETVAKGRTSVSRSESSRATEMAGAQTEQDGIKPQAQLVKDASSKTCGLCDNRIRAEESFEAFICLGMHDLSPNLVPIPPEVRDVIKLRIATDNDVRDVVSLPWKEPQWTHALAAEVATRQVVCPNGFYVAVDTAKGHICGAASIIFFDEEVASCGFFFLHKDYSFQDVGALLWNQVLHATSGKNLFTLMPLPESEQLLSLYHLPSSTATGILSGPIRVSWTALERKVLVLDYKDKYFEALVSYDKHVFGFSRRRLLAASVHEAGFYICVATRNERNVCGYGGIQRDDAGRLVLRWLFADDGETAESLLSCLVASCSKEDDIGVLATFFLRSVATRPILDKVNARELKPWSMVYTKREPVHSYGRIVCLTSV</sequence>
<feature type="region of interest" description="Disordered" evidence="1">
    <location>
        <begin position="1511"/>
        <end position="1561"/>
    </location>
</feature>
<feature type="region of interest" description="Disordered" evidence="1">
    <location>
        <begin position="350"/>
        <end position="375"/>
    </location>
</feature>
<organism evidence="3 4">
    <name type="scientific">Haemaphysalis longicornis</name>
    <name type="common">Bush tick</name>
    <dbReference type="NCBI Taxonomy" id="44386"/>
    <lineage>
        <taxon>Eukaryota</taxon>
        <taxon>Metazoa</taxon>
        <taxon>Ecdysozoa</taxon>
        <taxon>Arthropoda</taxon>
        <taxon>Chelicerata</taxon>
        <taxon>Arachnida</taxon>
        <taxon>Acari</taxon>
        <taxon>Parasitiformes</taxon>
        <taxon>Ixodida</taxon>
        <taxon>Ixodoidea</taxon>
        <taxon>Ixodidae</taxon>
        <taxon>Haemaphysalinae</taxon>
        <taxon>Haemaphysalis</taxon>
    </lineage>
</organism>
<feature type="compositionally biased region" description="Low complexity" evidence="1">
    <location>
        <begin position="527"/>
        <end position="540"/>
    </location>
</feature>
<feature type="region of interest" description="Disordered" evidence="1">
    <location>
        <begin position="1648"/>
        <end position="1700"/>
    </location>
</feature>
<feature type="region of interest" description="Disordered" evidence="1">
    <location>
        <begin position="1589"/>
        <end position="1617"/>
    </location>
</feature>
<dbReference type="SUPFAM" id="SSF55729">
    <property type="entry name" value="Acyl-CoA N-acyltransferases (Nat)"/>
    <property type="match status" value="1"/>
</dbReference>
<dbReference type="PANTHER" id="PTHR47237:SF1">
    <property type="entry name" value="SLL0310 PROTEIN"/>
    <property type="match status" value="1"/>
</dbReference>
<feature type="region of interest" description="Disordered" evidence="1">
    <location>
        <begin position="266"/>
        <end position="295"/>
    </location>
</feature>
<evidence type="ECO:0000313" key="4">
    <source>
        <dbReference type="Proteomes" id="UP000821853"/>
    </source>
</evidence>
<feature type="region of interest" description="Disordered" evidence="1">
    <location>
        <begin position="1751"/>
        <end position="1770"/>
    </location>
</feature>
<dbReference type="InterPro" id="IPR052729">
    <property type="entry name" value="Acyl/Acetyltrans_Enzymes"/>
</dbReference>
<feature type="compositionally biased region" description="Polar residues" evidence="1">
    <location>
        <begin position="267"/>
        <end position="276"/>
    </location>
</feature>
<feature type="compositionally biased region" description="Acidic residues" evidence="1">
    <location>
        <begin position="2103"/>
        <end position="2113"/>
    </location>
</feature>
<feature type="compositionally biased region" description="Polar residues" evidence="1">
    <location>
        <begin position="157"/>
        <end position="167"/>
    </location>
</feature>
<reference evidence="3 4" key="1">
    <citation type="journal article" date="2020" name="Cell">
        <title>Large-Scale Comparative Analyses of Tick Genomes Elucidate Their Genetic Diversity and Vector Capacities.</title>
        <authorList>
            <consortium name="Tick Genome and Microbiome Consortium (TIGMIC)"/>
            <person name="Jia N."/>
            <person name="Wang J."/>
            <person name="Shi W."/>
            <person name="Du L."/>
            <person name="Sun Y."/>
            <person name="Zhan W."/>
            <person name="Jiang J.F."/>
            <person name="Wang Q."/>
            <person name="Zhang B."/>
            <person name="Ji P."/>
            <person name="Bell-Sakyi L."/>
            <person name="Cui X.M."/>
            <person name="Yuan T.T."/>
            <person name="Jiang B.G."/>
            <person name="Yang W.F."/>
            <person name="Lam T.T."/>
            <person name="Chang Q.C."/>
            <person name="Ding S.J."/>
            <person name="Wang X.J."/>
            <person name="Zhu J.G."/>
            <person name="Ruan X.D."/>
            <person name="Zhao L."/>
            <person name="Wei J.T."/>
            <person name="Ye R.Z."/>
            <person name="Que T.C."/>
            <person name="Du C.H."/>
            <person name="Zhou Y.H."/>
            <person name="Cheng J.X."/>
            <person name="Dai P.F."/>
            <person name="Guo W.B."/>
            <person name="Han X.H."/>
            <person name="Huang E.J."/>
            <person name="Li L.F."/>
            <person name="Wei W."/>
            <person name="Gao Y.C."/>
            <person name="Liu J.Z."/>
            <person name="Shao H.Z."/>
            <person name="Wang X."/>
            <person name="Wang C.C."/>
            <person name="Yang T.C."/>
            <person name="Huo Q.B."/>
            <person name="Li W."/>
            <person name="Chen H.Y."/>
            <person name="Chen S.E."/>
            <person name="Zhou L.G."/>
            <person name="Ni X.B."/>
            <person name="Tian J.H."/>
            <person name="Sheng Y."/>
            <person name="Liu T."/>
            <person name="Pan Y.S."/>
            <person name="Xia L.Y."/>
            <person name="Li J."/>
            <person name="Zhao F."/>
            <person name="Cao W.C."/>
        </authorList>
    </citation>
    <scope>NUCLEOTIDE SEQUENCE [LARGE SCALE GENOMIC DNA]</scope>
    <source>
        <strain evidence="3">HaeL-2018</strain>
    </source>
</reference>
<proteinExistence type="predicted"/>
<feature type="compositionally biased region" description="Polar residues" evidence="1">
    <location>
        <begin position="1521"/>
        <end position="1531"/>
    </location>
</feature>
<feature type="compositionally biased region" description="Polar residues" evidence="1">
    <location>
        <begin position="787"/>
        <end position="801"/>
    </location>
</feature>
<dbReference type="InterPro" id="IPR016181">
    <property type="entry name" value="Acyl_CoA_acyltransferase"/>
</dbReference>
<dbReference type="EMBL" id="JABSTR010000005">
    <property type="protein sequence ID" value="KAH9370950.1"/>
    <property type="molecule type" value="Genomic_DNA"/>
</dbReference>
<protein>
    <recommendedName>
        <fullName evidence="2">YitH/HolE acetyltransferase (GNAT) domain-containing protein</fullName>
    </recommendedName>
</protein>
<feature type="compositionally biased region" description="Low complexity" evidence="1">
    <location>
        <begin position="168"/>
        <end position="189"/>
    </location>
</feature>
<feature type="compositionally biased region" description="Basic and acidic residues" evidence="1">
    <location>
        <begin position="192"/>
        <end position="207"/>
    </location>
</feature>
<feature type="region of interest" description="Disordered" evidence="1">
    <location>
        <begin position="2155"/>
        <end position="2188"/>
    </location>
</feature>
<evidence type="ECO:0000313" key="3">
    <source>
        <dbReference type="EMBL" id="KAH9370950.1"/>
    </source>
</evidence>
<feature type="compositionally biased region" description="Low complexity" evidence="1">
    <location>
        <begin position="710"/>
        <end position="729"/>
    </location>
</feature>
<feature type="region of interest" description="Disordered" evidence="1">
    <location>
        <begin position="694"/>
        <end position="742"/>
    </location>
</feature>
<feature type="region of interest" description="Disordered" evidence="1">
    <location>
        <begin position="863"/>
        <end position="936"/>
    </location>
</feature>
<feature type="compositionally biased region" description="Polar residues" evidence="1">
    <location>
        <begin position="874"/>
        <end position="891"/>
    </location>
</feature>
<feature type="compositionally biased region" description="Polar residues" evidence="1">
    <location>
        <begin position="596"/>
        <end position="605"/>
    </location>
</feature>
<evidence type="ECO:0000259" key="2">
    <source>
        <dbReference type="Pfam" id="PF18014"/>
    </source>
</evidence>
<feature type="region of interest" description="Disordered" evidence="1">
    <location>
        <begin position="769"/>
        <end position="804"/>
    </location>
</feature>
<comment type="caution">
    <text evidence="3">The sequence shown here is derived from an EMBL/GenBank/DDBJ whole genome shotgun (WGS) entry which is preliminary data.</text>
</comment>
<feature type="region of interest" description="Disordered" evidence="1">
    <location>
        <begin position="1466"/>
        <end position="1492"/>
    </location>
</feature>
<dbReference type="PANTHER" id="PTHR47237">
    <property type="entry name" value="SLL0310 PROTEIN"/>
    <property type="match status" value="1"/>
</dbReference>